<dbReference type="EMBL" id="CABIKM010000026">
    <property type="protein sequence ID" value="VUZ85426.1"/>
    <property type="molecule type" value="Genomic_DNA"/>
</dbReference>
<dbReference type="Proteomes" id="UP000334340">
    <property type="component" value="Unassembled WGS sequence"/>
</dbReference>
<name>A0A564ZJY3_9BACT</name>
<gene>
    <name evidence="1" type="ORF">MELA_01810</name>
</gene>
<accession>A0A564ZJY3</accession>
<evidence type="ECO:0000313" key="1">
    <source>
        <dbReference type="EMBL" id="VUZ85426.1"/>
    </source>
</evidence>
<sequence>MSVRPLSAQLLAQQVEAAKLDKVIVRNLKGLEFGGNVCGNECIRSDIYSALRP</sequence>
<dbReference type="AlphaFoldDB" id="A0A564ZJY3"/>
<evidence type="ECO:0000313" key="2">
    <source>
        <dbReference type="Proteomes" id="UP000334340"/>
    </source>
</evidence>
<proteinExistence type="predicted"/>
<keyword evidence="2" id="KW-1185">Reference proteome</keyword>
<protein>
    <submittedName>
        <fullName evidence="1">Uncharacterized protein</fullName>
    </submittedName>
</protein>
<reference evidence="1 2" key="1">
    <citation type="submission" date="2019-07" db="EMBL/GenBank/DDBJ databases">
        <authorList>
            <person name="Cremers G."/>
        </authorList>
    </citation>
    <scope>NUCLEOTIDE SEQUENCE [LARGE SCALE GENOMIC DNA]</scope>
</reference>
<organism evidence="1 2">
    <name type="scientific">Candidatus Methylomirabilis lanthanidiphila</name>
    <dbReference type="NCBI Taxonomy" id="2211376"/>
    <lineage>
        <taxon>Bacteria</taxon>
        <taxon>Candidatus Methylomirabilota</taxon>
        <taxon>Candidatus Methylomirabilia</taxon>
        <taxon>Candidatus Methylomirabilales</taxon>
        <taxon>Candidatus Methylomirabilaceae</taxon>
        <taxon>Candidatus Methylomirabilis</taxon>
    </lineage>
</organism>